<dbReference type="InterPro" id="IPR020103">
    <property type="entry name" value="PsdUridine_synth_cat_dom_sf"/>
</dbReference>
<evidence type="ECO:0000313" key="9">
    <source>
        <dbReference type="EMBL" id="KGX85350.1"/>
    </source>
</evidence>
<comment type="similarity">
    <text evidence="1 4 7">Belongs to the tRNA pseudouridine synthase TruA family.</text>
</comment>
<feature type="domain" description="Pseudouridine synthase I TruA alpha/beta" evidence="8">
    <location>
        <begin position="144"/>
        <end position="247"/>
    </location>
</feature>
<comment type="catalytic activity">
    <reaction evidence="4 7">
        <text>uridine(38/39/40) in tRNA = pseudouridine(38/39/40) in tRNA</text>
        <dbReference type="Rhea" id="RHEA:22376"/>
        <dbReference type="Rhea" id="RHEA-COMP:10085"/>
        <dbReference type="Rhea" id="RHEA-COMP:10087"/>
        <dbReference type="ChEBI" id="CHEBI:65314"/>
        <dbReference type="ChEBI" id="CHEBI:65315"/>
        <dbReference type="EC" id="5.4.99.12"/>
    </reaction>
</comment>
<dbReference type="FunFam" id="3.30.70.580:FF:000001">
    <property type="entry name" value="tRNA pseudouridine synthase A"/>
    <property type="match status" value="1"/>
</dbReference>
<dbReference type="EMBL" id="AVPG01000023">
    <property type="protein sequence ID" value="KGX85350.1"/>
    <property type="molecule type" value="Genomic_DNA"/>
</dbReference>
<dbReference type="InterPro" id="IPR020097">
    <property type="entry name" value="PsdUridine_synth_TruA_a/b_dom"/>
</dbReference>
<evidence type="ECO:0000256" key="3">
    <source>
        <dbReference type="ARBA" id="ARBA00023235"/>
    </source>
</evidence>
<dbReference type="AlphaFoldDB" id="A0A0A5G2N7"/>
<name>A0A0A5G2N7_9BACI</name>
<dbReference type="GO" id="GO:0031119">
    <property type="term" value="P:tRNA pseudouridine synthesis"/>
    <property type="evidence" value="ECO:0007669"/>
    <property type="project" value="UniProtKB-UniRule"/>
</dbReference>
<comment type="caution">
    <text evidence="9">The sequence shown here is derived from an EMBL/GenBank/DDBJ whole genome shotgun (WGS) entry which is preliminary data.</text>
</comment>
<gene>
    <name evidence="4" type="primary">truA</name>
    <name evidence="9" type="ORF">N784_09155</name>
</gene>
<evidence type="ECO:0000256" key="2">
    <source>
        <dbReference type="ARBA" id="ARBA00022694"/>
    </source>
</evidence>
<evidence type="ECO:0000256" key="7">
    <source>
        <dbReference type="RuleBase" id="RU003792"/>
    </source>
</evidence>
<dbReference type="EC" id="5.4.99.12" evidence="4"/>
<evidence type="ECO:0000256" key="4">
    <source>
        <dbReference type="HAMAP-Rule" id="MF_00171"/>
    </source>
</evidence>
<feature type="active site" description="Nucleophile" evidence="4 5">
    <location>
        <position position="53"/>
    </location>
</feature>
<evidence type="ECO:0000313" key="10">
    <source>
        <dbReference type="Proteomes" id="UP000030401"/>
    </source>
</evidence>
<dbReference type="PANTHER" id="PTHR11142:SF0">
    <property type="entry name" value="TRNA PSEUDOURIDINE SYNTHASE-LIKE 1"/>
    <property type="match status" value="1"/>
</dbReference>
<dbReference type="PANTHER" id="PTHR11142">
    <property type="entry name" value="PSEUDOURIDYLATE SYNTHASE"/>
    <property type="match status" value="1"/>
</dbReference>
<dbReference type="OrthoDB" id="9811823at2"/>
<protein>
    <recommendedName>
        <fullName evidence="4">tRNA pseudouridine synthase A</fullName>
        <ecNumber evidence="4">5.4.99.12</ecNumber>
    </recommendedName>
    <alternativeName>
        <fullName evidence="4">tRNA pseudouridine(38-40) synthase</fullName>
    </alternativeName>
    <alternativeName>
        <fullName evidence="4">tRNA pseudouridylate synthase I</fullName>
    </alternativeName>
    <alternativeName>
        <fullName evidence="4">tRNA-uridine isomerase I</fullName>
    </alternativeName>
</protein>
<proteinExistence type="inferred from homology"/>
<dbReference type="STRING" id="1385512.N784_09155"/>
<keyword evidence="3 4" id="KW-0413">Isomerase</keyword>
<dbReference type="GO" id="GO:0160147">
    <property type="term" value="F:tRNA pseudouridine(38-40) synthase activity"/>
    <property type="evidence" value="ECO:0007669"/>
    <property type="project" value="UniProtKB-EC"/>
</dbReference>
<dbReference type="PIRSF" id="PIRSF001430">
    <property type="entry name" value="tRNA_psdUrid_synth"/>
    <property type="match status" value="1"/>
</dbReference>
<dbReference type="Gene3D" id="3.30.70.580">
    <property type="entry name" value="Pseudouridine synthase I, catalytic domain, N-terminal subdomain"/>
    <property type="match status" value="1"/>
</dbReference>
<comment type="caution">
    <text evidence="4">Lacks conserved residue(s) required for the propagation of feature annotation.</text>
</comment>
<dbReference type="eggNOG" id="COG0101">
    <property type="taxonomic scope" value="Bacteria"/>
</dbReference>
<feature type="domain" description="Pseudouridine synthase I TruA alpha/beta" evidence="8">
    <location>
        <begin position="7"/>
        <end position="101"/>
    </location>
</feature>
<evidence type="ECO:0000256" key="5">
    <source>
        <dbReference type="PIRSR" id="PIRSR001430-1"/>
    </source>
</evidence>
<dbReference type="Pfam" id="PF01416">
    <property type="entry name" value="PseudoU_synth_1"/>
    <property type="match status" value="2"/>
</dbReference>
<dbReference type="HAMAP" id="MF_00171">
    <property type="entry name" value="TruA"/>
    <property type="match status" value="1"/>
</dbReference>
<sequence length="247" mass="28091">MERISCIIHYDGTNYSGFQIQPNSVTIQEKIEKALLKIHKGASIRIIASGRTDAGVHAMGQVIHFDSPLTLKEKEWKRAMQTLLPSDILVHHVQKVDATFHSQHHSKSKEYRYFVLNRQDPDIFNRQYVHHVPHTLNIDAMEQACAYIKGTHDFTSFCSMKTTLKGDKVRTVTEATCTKNGDTIEFVFKGNGFLYNMVRILVGTLLNIGKGKYPPIYIKQILEAKDRNKSGATAPAHGLFLWEVTYE</sequence>
<dbReference type="Gene3D" id="3.30.70.660">
    <property type="entry name" value="Pseudouridine synthase I, catalytic domain, C-terminal subdomain"/>
    <property type="match status" value="1"/>
</dbReference>
<comment type="function">
    <text evidence="4">Formation of pseudouridine at positions 38, 39 and 40 in the anticodon stem and loop of transfer RNAs.</text>
</comment>
<dbReference type="Proteomes" id="UP000030401">
    <property type="component" value="Unassembled WGS sequence"/>
</dbReference>
<dbReference type="InterPro" id="IPR001406">
    <property type="entry name" value="PsdUridine_synth_TruA"/>
</dbReference>
<dbReference type="InterPro" id="IPR020094">
    <property type="entry name" value="TruA/RsuA/RluB/E/F_N"/>
</dbReference>
<reference evidence="9 10" key="1">
    <citation type="submission" date="2013-08" db="EMBL/GenBank/DDBJ databases">
        <authorList>
            <person name="Huang J."/>
            <person name="Wang G."/>
        </authorList>
    </citation>
    <scope>NUCLEOTIDE SEQUENCE [LARGE SCALE GENOMIC DNA]</scope>
    <source>
        <strain evidence="9 10">JSM 072002</strain>
    </source>
</reference>
<accession>A0A0A5G2N7</accession>
<comment type="subunit">
    <text evidence="4">Homodimer.</text>
</comment>
<evidence type="ECO:0000259" key="8">
    <source>
        <dbReference type="Pfam" id="PF01416"/>
    </source>
</evidence>
<feature type="binding site" evidence="4 6">
    <location>
        <position position="111"/>
    </location>
    <ligand>
        <name>substrate</name>
    </ligand>
</feature>
<evidence type="ECO:0000256" key="1">
    <source>
        <dbReference type="ARBA" id="ARBA00009375"/>
    </source>
</evidence>
<keyword evidence="2 4" id="KW-0819">tRNA processing</keyword>
<dbReference type="NCBIfam" id="TIGR00071">
    <property type="entry name" value="hisT_truA"/>
    <property type="match status" value="1"/>
</dbReference>
<dbReference type="InterPro" id="IPR020095">
    <property type="entry name" value="PsdUridine_synth_TruA_C"/>
</dbReference>
<dbReference type="GO" id="GO:0003723">
    <property type="term" value="F:RNA binding"/>
    <property type="evidence" value="ECO:0007669"/>
    <property type="project" value="InterPro"/>
</dbReference>
<keyword evidence="10" id="KW-1185">Reference proteome</keyword>
<dbReference type="SUPFAM" id="SSF55120">
    <property type="entry name" value="Pseudouridine synthase"/>
    <property type="match status" value="1"/>
</dbReference>
<evidence type="ECO:0000256" key="6">
    <source>
        <dbReference type="PIRSR" id="PIRSR001430-2"/>
    </source>
</evidence>
<organism evidence="9 10">
    <name type="scientific">Pontibacillus litoralis JSM 072002</name>
    <dbReference type="NCBI Taxonomy" id="1385512"/>
    <lineage>
        <taxon>Bacteria</taxon>
        <taxon>Bacillati</taxon>
        <taxon>Bacillota</taxon>
        <taxon>Bacilli</taxon>
        <taxon>Bacillales</taxon>
        <taxon>Bacillaceae</taxon>
        <taxon>Pontibacillus</taxon>
    </lineage>
</organism>
<dbReference type="RefSeq" id="WP_036835519.1">
    <property type="nucleotide sequence ID" value="NZ_AVPG01000023.1"/>
</dbReference>
<dbReference type="CDD" id="cd02570">
    <property type="entry name" value="PseudoU_synth_EcTruA"/>
    <property type="match status" value="1"/>
</dbReference>